<gene>
    <name evidence="4" type="ORF">MKQ68_19795</name>
</gene>
<dbReference type="PANTHER" id="PTHR43272:SF33">
    <property type="entry name" value="AMP-BINDING DOMAIN-CONTAINING PROTEIN-RELATED"/>
    <property type="match status" value="1"/>
</dbReference>
<keyword evidence="1" id="KW-0547">Nucleotide-binding</keyword>
<dbReference type="SUPFAM" id="SSF56801">
    <property type="entry name" value="Acetyl-CoA synthetase-like"/>
    <property type="match status" value="1"/>
</dbReference>
<keyword evidence="2" id="KW-0067">ATP-binding</keyword>
<name>A0ABY6IY63_9BACT</name>
<evidence type="ECO:0000313" key="4">
    <source>
        <dbReference type="EMBL" id="UYQ92331.1"/>
    </source>
</evidence>
<evidence type="ECO:0000256" key="1">
    <source>
        <dbReference type="ARBA" id="ARBA00022741"/>
    </source>
</evidence>
<proteinExistence type="predicted"/>
<dbReference type="EMBL" id="CP107006">
    <property type="protein sequence ID" value="UYQ92331.1"/>
    <property type="molecule type" value="Genomic_DNA"/>
</dbReference>
<evidence type="ECO:0000259" key="3">
    <source>
        <dbReference type="Pfam" id="PF00501"/>
    </source>
</evidence>
<dbReference type="Pfam" id="PF23562">
    <property type="entry name" value="AMP-binding_C_3"/>
    <property type="match status" value="1"/>
</dbReference>
<dbReference type="Pfam" id="PF00501">
    <property type="entry name" value="AMP-binding"/>
    <property type="match status" value="1"/>
</dbReference>
<dbReference type="Gene3D" id="3.40.50.12780">
    <property type="entry name" value="N-terminal domain of ligase-like"/>
    <property type="match status" value="2"/>
</dbReference>
<dbReference type="CDD" id="cd05907">
    <property type="entry name" value="VL_LC_FACS_like"/>
    <property type="match status" value="1"/>
</dbReference>
<sequence>MAYQLARYPKTDMLARKDDGTWKHYSTQEVVDITRHFAAGLLSLGLGGENNQVKIAVLSPNRPEWLLTDLACQQSGAVLAPIYPTISESELQFVLHDSGAQAVFVSDRHMLEKVRLIRSELPQLREIFTYDREEGARHWSELPAMATPETLASVEAISKGITPDHLLTIIYTSGTTGTPKGVMLTHRNVLSNVLACIPYLPVSPEARALSFLPLNHIFERMVSYVYLTAGVSIYYAESMETIADNLREVKPGIFTTVPRLLEKVYEKIMAKGLELRGIKRALFFWAVNLGKEYELNRPLSFWYRLQLAIANRLVFSKWREALGGNIKCIVTGAAACQVRLLRIFTAAGMPILEGYGLTETSPVIAVNRFEAADRMFGTVGPLITDIQVQIAPDGEILCKGPNVTIGYYNRPDLTAEAIHDGWFHTGDIGTLVDGRFLKITDRKKEMFKTSGGKFVAPQPVENKFKESPYIEQIMVVGADRKFTAALIVPNFKNLEDWCRRQGLEFGSHEQVIKYHPVVELFKQAVDKYNQFFNHIDQVKKFRLLPQEWTVAGGELTPTLKLKRRVISDKYADEIEQIYS</sequence>
<keyword evidence="5" id="KW-1185">Reference proteome</keyword>
<dbReference type="PROSITE" id="PS00455">
    <property type="entry name" value="AMP_BINDING"/>
    <property type="match status" value="1"/>
</dbReference>
<keyword evidence="4" id="KW-0436">Ligase</keyword>
<protein>
    <submittedName>
        <fullName evidence="4">Long-chain fatty acid--CoA ligase</fullName>
    </submittedName>
</protein>
<feature type="domain" description="AMP-dependent synthetase/ligase" evidence="3">
    <location>
        <begin position="4"/>
        <end position="408"/>
    </location>
</feature>
<dbReference type="RefSeq" id="WP_264280610.1">
    <property type="nucleotide sequence ID" value="NZ_CP107006.1"/>
</dbReference>
<evidence type="ECO:0000256" key="2">
    <source>
        <dbReference type="ARBA" id="ARBA00022840"/>
    </source>
</evidence>
<dbReference type="Proteomes" id="UP001162741">
    <property type="component" value="Chromosome"/>
</dbReference>
<dbReference type="InterPro" id="IPR042099">
    <property type="entry name" value="ANL_N_sf"/>
</dbReference>
<dbReference type="GO" id="GO:0016874">
    <property type="term" value="F:ligase activity"/>
    <property type="evidence" value="ECO:0007669"/>
    <property type="project" value="UniProtKB-KW"/>
</dbReference>
<dbReference type="InterPro" id="IPR000873">
    <property type="entry name" value="AMP-dep_synth/lig_dom"/>
</dbReference>
<evidence type="ECO:0000313" key="5">
    <source>
        <dbReference type="Proteomes" id="UP001162741"/>
    </source>
</evidence>
<organism evidence="4 5">
    <name type="scientific">Chitinophaga horti</name>
    <dbReference type="NCBI Taxonomy" id="2920382"/>
    <lineage>
        <taxon>Bacteria</taxon>
        <taxon>Pseudomonadati</taxon>
        <taxon>Bacteroidota</taxon>
        <taxon>Chitinophagia</taxon>
        <taxon>Chitinophagales</taxon>
        <taxon>Chitinophagaceae</taxon>
        <taxon>Chitinophaga</taxon>
    </lineage>
</organism>
<dbReference type="PANTHER" id="PTHR43272">
    <property type="entry name" value="LONG-CHAIN-FATTY-ACID--COA LIGASE"/>
    <property type="match status" value="1"/>
</dbReference>
<reference evidence="4" key="1">
    <citation type="submission" date="2022-10" db="EMBL/GenBank/DDBJ databases">
        <title>Chitinophaga sp. nov., isolated from soil.</title>
        <authorList>
            <person name="Jeon C.O."/>
        </authorList>
    </citation>
    <scope>NUCLEOTIDE SEQUENCE</scope>
    <source>
        <strain evidence="4">R8</strain>
    </source>
</reference>
<accession>A0ABY6IY63</accession>
<dbReference type="InterPro" id="IPR020845">
    <property type="entry name" value="AMP-binding_CS"/>
</dbReference>